<dbReference type="GO" id="GO:0016791">
    <property type="term" value="F:phosphatase activity"/>
    <property type="evidence" value="ECO:0007669"/>
    <property type="project" value="UniProtKB-ARBA"/>
</dbReference>
<accession>A0A165PKB1</accession>
<proteinExistence type="predicted"/>
<organism evidence="3 4">
    <name type="scientific">Daedalea quercina L-15889</name>
    <dbReference type="NCBI Taxonomy" id="1314783"/>
    <lineage>
        <taxon>Eukaryota</taxon>
        <taxon>Fungi</taxon>
        <taxon>Dikarya</taxon>
        <taxon>Basidiomycota</taxon>
        <taxon>Agaricomycotina</taxon>
        <taxon>Agaricomycetes</taxon>
        <taxon>Polyporales</taxon>
        <taxon>Fomitopsis</taxon>
    </lineage>
</organism>
<dbReference type="Proteomes" id="UP000076727">
    <property type="component" value="Unassembled WGS sequence"/>
</dbReference>
<dbReference type="InterPro" id="IPR050561">
    <property type="entry name" value="PTP"/>
</dbReference>
<sequence length="270" mass="29592">MTGVNRLGASPEPRQSISHSDFQLNLIVPASPSGPPPLPPFIPEPPSLGNMYLSSCPGKKVRLSGPVKGKCGVCRDLRMDFRRIKDYGVVCIVCCLDDEELELLGVPWSEYSNVADELGLDVLRIPTPEGLTPASIPDFDAQLTKLIKSYTLNGKPVLVHCRGGVGRAGLVACCWVLKLGLCGRIEPTSVLAYTAPEDLPTADDETADEALPINKDTMQLVERVITVIRRRRSPKAIETYEQVRFLVDFAEYQRIPLKGDDAQVAHQDLD</sequence>
<keyword evidence="4" id="KW-1185">Reference proteome</keyword>
<gene>
    <name evidence="3" type="ORF">DAEQUDRAFT_671784</name>
</gene>
<dbReference type="PROSITE" id="PS50056">
    <property type="entry name" value="TYR_PHOSPHATASE_2"/>
    <property type="match status" value="1"/>
</dbReference>
<feature type="domain" description="Tyrosine specific protein phosphatases" evidence="2">
    <location>
        <begin position="141"/>
        <end position="181"/>
    </location>
</feature>
<protein>
    <submittedName>
        <fullName evidence="3">Phosphatases II</fullName>
    </submittedName>
</protein>
<evidence type="ECO:0000259" key="2">
    <source>
        <dbReference type="PROSITE" id="PS50056"/>
    </source>
</evidence>
<dbReference type="InterPro" id="IPR029021">
    <property type="entry name" value="Prot-tyrosine_phosphatase-like"/>
</dbReference>
<evidence type="ECO:0000256" key="1">
    <source>
        <dbReference type="ARBA" id="ARBA00022801"/>
    </source>
</evidence>
<keyword evidence="1" id="KW-0378">Hydrolase</keyword>
<dbReference type="PANTHER" id="PTHR23339">
    <property type="entry name" value="TYROSINE SPECIFIC PROTEIN PHOSPHATASE AND DUAL SPECIFICITY PROTEIN PHOSPHATASE"/>
    <property type="match status" value="1"/>
</dbReference>
<name>A0A165PKB1_9APHY</name>
<dbReference type="STRING" id="1314783.A0A165PKB1"/>
<evidence type="ECO:0000313" key="3">
    <source>
        <dbReference type="EMBL" id="KZT68309.1"/>
    </source>
</evidence>
<dbReference type="OrthoDB" id="266663at2759"/>
<dbReference type="Gene3D" id="3.90.190.10">
    <property type="entry name" value="Protein tyrosine phosphatase superfamily"/>
    <property type="match status" value="1"/>
</dbReference>
<dbReference type="Pfam" id="PF22784">
    <property type="entry name" value="PTP-SAK"/>
    <property type="match status" value="1"/>
</dbReference>
<dbReference type="SUPFAM" id="SSF52799">
    <property type="entry name" value="(Phosphotyrosine protein) phosphatases II"/>
    <property type="match status" value="1"/>
</dbReference>
<evidence type="ECO:0000313" key="4">
    <source>
        <dbReference type="Proteomes" id="UP000076727"/>
    </source>
</evidence>
<dbReference type="InterPro" id="IPR057023">
    <property type="entry name" value="PTP-SAK"/>
</dbReference>
<reference evidence="3 4" key="1">
    <citation type="journal article" date="2016" name="Mol. Biol. Evol.">
        <title>Comparative Genomics of Early-Diverging Mushroom-Forming Fungi Provides Insights into the Origins of Lignocellulose Decay Capabilities.</title>
        <authorList>
            <person name="Nagy L.G."/>
            <person name="Riley R."/>
            <person name="Tritt A."/>
            <person name="Adam C."/>
            <person name="Daum C."/>
            <person name="Floudas D."/>
            <person name="Sun H."/>
            <person name="Yadav J.S."/>
            <person name="Pangilinan J."/>
            <person name="Larsson K.H."/>
            <person name="Matsuura K."/>
            <person name="Barry K."/>
            <person name="Labutti K."/>
            <person name="Kuo R."/>
            <person name="Ohm R.A."/>
            <person name="Bhattacharya S.S."/>
            <person name="Shirouzu T."/>
            <person name="Yoshinaga Y."/>
            <person name="Martin F.M."/>
            <person name="Grigoriev I.V."/>
            <person name="Hibbett D.S."/>
        </authorList>
    </citation>
    <scope>NUCLEOTIDE SEQUENCE [LARGE SCALE GENOMIC DNA]</scope>
    <source>
        <strain evidence="3 4">L-15889</strain>
    </source>
</reference>
<dbReference type="AlphaFoldDB" id="A0A165PKB1"/>
<dbReference type="EMBL" id="KV429068">
    <property type="protein sequence ID" value="KZT68309.1"/>
    <property type="molecule type" value="Genomic_DNA"/>
</dbReference>
<dbReference type="InterPro" id="IPR000387">
    <property type="entry name" value="Tyr_Pase_dom"/>
</dbReference>